<gene>
    <name evidence="1" type="ORF">HELGO_WM29660</name>
</gene>
<organism evidence="1">
    <name type="scientific">uncultured Sulfurovum sp</name>
    <dbReference type="NCBI Taxonomy" id="269237"/>
    <lineage>
        <taxon>Bacteria</taxon>
        <taxon>Pseudomonadati</taxon>
        <taxon>Campylobacterota</taxon>
        <taxon>Epsilonproteobacteria</taxon>
        <taxon>Campylobacterales</taxon>
        <taxon>Sulfurovaceae</taxon>
        <taxon>Sulfurovum</taxon>
        <taxon>environmental samples</taxon>
    </lineage>
</organism>
<proteinExistence type="predicted"/>
<sequence>MTVRKNFNFDEETANKIEQIAIEEGMSQTEMVKKSIEFFTKEKKKQKRLKALKALSGSVPVGSLVDVDVKQIRIEKAVRRAK</sequence>
<reference evidence="1" key="1">
    <citation type="submission" date="2020-01" db="EMBL/GenBank/DDBJ databases">
        <authorList>
            <person name="Meier V. D."/>
            <person name="Meier V D."/>
        </authorList>
    </citation>
    <scope>NUCLEOTIDE SEQUENCE</scope>
    <source>
        <strain evidence="1">HLG_WM_MAG_06</strain>
    </source>
</reference>
<evidence type="ECO:0000313" key="1">
    <source>
        <dbReference type="EMBL" id="CAA6799100.1"/>
    </source>
</evidence>
<accession>A0A6S6S7Y4</accession>
<evidence type="ECO:0008006" key="2">
    <source>
        <dbReference type="Google" id="ProtNLM"/>
    </source>
</evidence>
<name>A0A6S6S7Y4_9BACT</name>
<dbReference type="EMBL" id="CACVAP010000012">
    <property type="protein sequence ID" value="CAA6799100.1"/>
    <property type="molecule type" value="Genomic_DNA"/>
</dbReference>
<protein>
    <recommendedName>
        <fullName evidence="2">Ribbon-helix-helix protein CopG domain-containing protein</fullName>
    </recommendedName>
</protein>
<dbReference type="AlphaFoldDB" id="A0A6S6S7Y4"/>